<accession>A0ABR9AR50</accession>
<proteinExistence type="predicted"/>
<reference evidence="2 3" key="1">
    <citation type="submission" date="2020-09" db="EMBL/GenBank/DDBJ databases">
        <title>Echinicola sp. CAU 1574 isolated from sand of Sido Beach.</title>
        <authorList>
            <person name="Kim W."/>
        </authorList>
    </citation>
    <scope>NUCLEOTIDE SEQUENCE [LARGE SCALE GENOMIC DNA]</scope>
    <source>
        <strain evidence="2 3">CAU 1574</strain>
    </source>
</reference>
<evidence type="ECO:0000256" key="1">
    <source>
        <dbReference type="SAM" id="Phobius"/>
    </source>
</evidence>
<feature type="transmembrane region" description="Helical" evidence="1">
    <location>
        <begin position="90"/>
        <end position="114"/>
    </location>
</feature>
<feature type="transmembrane region" description="Helical" evidence="1">
    <location>
        <begin position="126"/>
        <end position="145"/>
    </location>
</feature>
<comment type="caution">
    <text evidence="2">The sequence shown here is derived from an EMBL/GenBank/DDBJ whole genome shotgun (WGS) entry which is preliminary data.</text>
</comment>
<keyword evidence="1" id="KW-0812">Transmembrane</keyword>
<dbReference type="Proteomes" id="UP000647133">
    <property type="component" value="Unassembled WGS sequence"/>
</dbReference>
<dbReference type="RefSeq" id="WP_192011730.1">
    <property type="nucleotide sequence ID" value="NZ_JACYTQ010000008.1"/>
</dbReference>
<dbReference type="EMBL" id="JACYTQ010000008">
    <property type="protein sequence ID" value="MBD8490862.1"/>
    <property type="molecule type" value="Genomic_DNA"/>
</dbReference>
<dbReference type="Pfam" id="PF06912">
    <property type="entry name" value="DUF1275"/>
    <property type="match status" value="1"/>
</dbReference>
<keyword evidence="3" id="KW-1185">Reference proteome</keyword>
<organism evidence="2 3">
    <name type="scientific">Echinicola arenosa</name>
    <dbReference type="NCBI Taxonomy" id="2774144"/>
    <lineage>
        <taxon>Bacteria</taxon>
        <taxon>Pseudomonadati</taxon>
        <taxon>Bacteroidota</taxon>
        <taxon>Cytophagia</taxon>
        <taxon>Cytophagales</taxon>
        <taxon>Cyclobacteriaceae</taxon>
        <taxon>Echinicola</taxon>
    </lineage>
</organism>
<dbReference type="PANTHER" id="PTHR37314:SF4">
    <property type="entry name" value="UPF0700 TRANSMEMBRANE PROTEIN YOAK"/>
    <property type="match status" value="1"/>
</dbReference>
<gene>
    <name evidence="2" type="ORF">IFO69_19070</name>
</gene>
<feature type="transmembrane region" description="Helical" evidence="1">
    <location>
        <begin position="59"/>
        <end position="83"/>
    </location>
</feature>
<feature type="transmembrane region" description="Helical" evidence="1">
    <location>
        <begin position="20"/>
        <end position="39"/>
    </location>
</feature>
<evidence type="ECO:0000313" key="3">
    <source>
        <dbReference type="Proteomes" id="UP000647133"/>
    </source>
</evidence>
<name>A0ABR9AR50_9BACT</name>
<protein>
    <submittedName>
        <fullName evidence="2">DUF1275 domain-containing protein</fullName>
    </submittedName>
</protein>
<sequence>MLSKYSNSRTLGDNIKLGALTAFSAGMVNVISVIIFFAFTSNVTGHYAVLAEEIAKGNWYQAGVVASWILLFFFGGFTANLIIINFNKTYTYLAHAVPIILEIICLLIVGSYIQFYYQETLVETEILVGLMLFAMGIQNGLTASISNSAVKTTHLTGLTTDLGMLFSMFTKKEYRENKALRGKAKIQMAIMTSYLSGGVAAGLVYLNIGYNVFYIVCLFLLVVIGYDFYKLKVSMYMSARQPFLRIQYLSGMHRNRKRKRKDLQNA</sequence>
<feature type="transmembrane region" description="Helical" evidence="1">
    <location>
        <begin position="212"/>
        <end position="229"/>
    </location>
</feature>
<dbReference type="InterPro" id="IPR010699">
    <property type="entry name" value="DUF1275"/>
</dbReference>
<keyword evidence="1" id="KW-0472">Membrane</keyword>
<feature type="transmembrane region" description="Helical" evidence="1">
    <location>
        <begin position="188"/>
        <end position="206"/>
    </location>
</feature>
<keyword evidence="1" id="KW-1133">Transmembrane helix</keyword>
<evidence type="ECO:0000313" key="2">
    <source>
        <dbReference type="EMBL" id="MBD8490862.1"/>
    </source>
</evidence>
<dbReference type="PANTHER" id="PTHR37314">
    <property type="entry name" value="SLR0142 PROTEIN"/>
    <property type="match status" value="1"/>
</dbReference>